<evidence type="ECO:0000313" key="3">
    <source>
        <dbReference type="Proteomes" id="UP000320653"/>
    </source>
</evidence>
<dbReference type="PANTHER" id="PTHR21015">
    <property type="entry name" value="UDP-N-ACETYLGLUCOSAMINE--N-ACETYLMURAMYL-(PENTAPEPTIDE) PYROPHOSPHORYL-UNDECAPRENOL N-ACETYLGLUCOSAMINE TRANSFERASE 1"/>
    <property type="match status" value="1"/>
</dbReference>
<protein>
    <submittedName>
        <fullName evidence="2">Putative glycosyltransferase</fullName>
    </submittedName>
</protein>
<dbReference type="RefSeq" id="WP_145635405.1">
    <property type="nucleotide sequence ID" value="NZ_VIWP01000002.1"/>
</dbReference>
<accession>A0A561R3E2</accession>
<dbReference type="AlphaFoldDB" id="A0A561R3E2"/>
<dbReference type="SUPFAM" id="SSF53756">
    <property type="entry name" value="UDP-Glycosyltransferase/glycogen phosphorylase"/>
    <property type="match status" value="1"/>
</dbReference>
<dbReference type="PANTHER" id="PTHR21015:SF28">
    <property type="entry name" value="SLL1722 PROTEIN"/>
    <property type="match status" value="1"/>
</dbReference>
<gene>
    <name evidence="2" type="ORF">FHW37_102774</name>
</gene>
<comment type="caution">
    <text evidence="2">The sequence shown here is derived from an EMBL/GenBank/DDBJ whole genome shotgun (WGS) entry which is preliminary data.</text>
</comment>
<dbReference type="Pfam" id="PF04101">
    <property type="entry name" value="Glyco_tran_28_C"/>
    <property type="match status" value="1"/>
</dbReference>
<dbReference type="Gene3D" id="3.40.50.2000">
    <property type="entry name" value="Glycogen Phosphorylase B"/>
    <property type="match status" value="1"/>
</dbReference>
<name>A0A561R3E2_9HYPH</name>
<proteinExistence type="predicted"/>
<keyword evidence="2" id="KW-0808">Transferase</keyword>
<dbReference type="OrthoDB" id="503443at2"/>
<keyword evidence="3" id="KW-1185">Reference proteome</keyword>
<feature type="domain" description="Rhodanese" evidence="1">
    <location>
        <begin position="35"/>
        <end position="67"/>
    </location>
</feature>
<dbReference type="GO" id="GO:0016758">
    <property type="term" value="F:hexosyltransferase activity"/>
    <property type="evidence" value="ECO:0007669"/>
    <property type="project" value="InterPro"/>
</dbReference>
<organism evidence="2 3">
    <name type="scientific">Neorhizobium alkalisoli</name>
    <dbReference type="NCBI Taxonomy" id="528178"/>
    <lineage>
        <taxon>Bacteria</taxon>
        <taxon>Pseudomonadati</taxon>
        <taxon>Pseudomonadota</taxon>
        <taxon>Alphaproteobacteria</taxon>
        <taxon>Hyphomicrobiales</taxon>
        <taxon>Rhizobiaceae</taxon>
        <taxon>Rhizobium/Agrobacterium group</taxon>
        <taxon>Neorhizobium</taxon>
    </lineage>
</organism>
<dbReference type="InterPro" id="IPR007235">
    <property type="entry name" value="Glyco_trans_28_C"/>
</dbReference>
<reference evidence="2 3" key="1">
    <citation type="submission" date="2019-06" db="EMBL/GenBank/DDBJ databases">
        <title>Sorghum-associated microbial communities from plants grown in Nebraska, USA.</title>
        <authorList>
            <person name="Schachtman D."/>
        </authorList>
    </citation>
    <scope>NUCLEOTIDE SEQUENCE [LARGE SCALE GENOMIC DNA]</scope>
    <source>
        <strain evidence="2 3">1225</strain>
    </source>
</reference>
<evidence type="ECO:0000259" key="1">
    <source>
        <dbReference type="PROSITE" id="PS50206"/>
    </source>
</evidence>
<dbReference type="InterPro" id="IPR001763">
    <property type="entry name" value="Rhodanese-like_dom"/>
</dbReference>
<dbReference type="Proteomes" id="UP000320653">
    <property type="component" value="Unassembled WGS sequence"/>
</dbReference>
<evidence type="ECO:0000313" key="2">
    <source>
        <dbReference type="EMBL" id="TWF57134.1"/>
    </source>
</evidence>
<dbReference type="EMBL" id="VIWP01000002">
    <property type="protein sequence ID" value="TWF57134.1"/>
    <property type="molecule type" value="Genomic_DNA"/>
</dbReference>
<dbReference type="PROSITE" id="PS50206">
    <property type="entry name" value="RHODANESE_3"/>
    <property type="match status" value="1"/>
</dbReference>
<sequence length="392" mass="41665">MSAATTSSLPYTSLPGAGRPVLFYVQHLLGIGHIVRASRVAQALQKAGFDVTLVTGGTPVRGFPPEGVKHVQLPPVVASNSGFSSLADENGKPVDKAFEERRTALLLETFHETNPVAVIIEAFPFGRRQVRFELLPLLSAVRQAPQKPLLLSSVRDILQENRKAGRDDETISLVNDHFDGVLVHGDERFVKLEETFPRASEFASKIHYTGLVAPRKPEPAADRFDMLVSAGGGAVGAGLITASLEAQRILGDRRSWCVITGPNLPAADFDHISASAPDNVTVIRFRPDFPSLLANAELSISQAGYNTVCDLLQTGCRPVLIPFATGGETEQTVRAEKLAGLGLAEVVTEAELSGEALAAAITRAAALKPAATLSLSLDGAEETAAILDRLLA</sequence>